<keyword evidence="2" id="KW-1185">Reference proteome</keyword>
<proteinExistence type="predicted"/>
<gene>
    <name evidence="1" type="ORF">E2C01_073388</name>
</gene>
<organism evidence="1 2">
    <name type="scientific">Portunus trituberculatus</name>
    <name type="common">Swimming crab</name>
    <name type="synonym">Neptunus trituberculatus</name>
    <dbReference type="NCBI Taxonomy" id="210409"/>
    <lineage>
        <taxon>Eukaryota</taxon>
        <taxon>Metazoa</taxon>
        <taxon>Ecdysozoa</taxon>
        <taxon>Arthropoda</taxon>
        <taxon>Crustacea</taxon>
        <taxon>Multicrustacea</taxon>
        <taxon>Malacostraca</taxon>
        <taxon>Eumalacostraca</taxon>
        <taxon>Eucarida</taxon>
        <taxon>Decapoda</taxon>
        <taxon>Pleocyemata</taxon>
        <taxon>Brachyura</taxon>
        <taxon>Eubrachyura</taxon>
        <taxon>Portunoidea</taxon>
        <taxon>Portunidae</taxon>
        <taxon>Portuninae</taxon>
        <taxon>Portunus</taxon>
    </lineage>
</organism>
<protein>
    <submittedName>
        <fullName evidence="1">Uncharacterized protein</fullName>
    </submittedName>
</protein>
<dbReference type="EMBL" id="VSRR010049619">
    <property type="protein sequence ID" value="MPC78885.1"/>
    <property type="molecule type" value="Genomic_DNA"/>
</dbReference>
<sequence length="76" mass="8729">MWQLVWVLKSFRETGRQQEAEISLRGLDRVSRRVLILAPALLARPFPRLATCYDFLHGTVNLSECVVCRLGEVMGR</sequence>
<name>A0A5B7I9M1_PORTR</name>
<evidence type="ECO:0000313" key="2">
    <source>
        <dbReference type="Proteomes" id="UP000324222"/>
    </source>
</evidence>
<accession>A0A5B7I9M1</accession>
<reference evidence="1 2" key="1">
    <citation type="submission" date="2019-05" db="EMBL/GenBank/DDBJ databases">
        <title>Another draft genome of Portunus trituberculatus and its Hox gene families provides insights of decapod evolution.</title>
        <authorList>
            <person name="Jeong J.-H."/>
            <person name="Song I."/>
            <person name="Kim S."/>
            <person name="Choi T."/>
            <person name="Kim D."/>
            <person name="Ryu S."/>
            <person name="Kim W."/>
        </authorList>
    </citation>
    <scope>NUCLEOTIDE SEQUENCE [LARGE SCALE GENOMIC DNA]</scope>
    <source>
        <tissue evidence="1">Muscle</tissue>
    </source>
</reference>
<dbReference type="AlphaFoldDB" id="A0A5B7I9M1"/>
<comment type="caution">
    <text evidence="1">The sequence shown here is derived from an EMBL/GenBank/DDBJ whole genome shotgun (WGS) entry which is preliminary data.</text>
</comment>
<evidence type="ECO:0000313" key="1">
    <source>
        <dbReference type="EMBL" id="MPC78885.1"/>
    </source>
</evidence>
<dbReference type="Proteomes" id="UP000324222">
    <property type="component" value="Unassembled WGS sequence"/>
</dbReference>